<evidence type="ECO:0000313" key="4">
    <source>
        <dbReference type="Proteomes" id="UP000218934"/>
    </source>
</evidence>
<dbReference type="KEGG" id="rdi:CMV14_18710"/>
<dbReference type="PANTHER" id="PTHR45947:SF3">
    <property type="entry name" value="SULFOQUINOVOSYL TRANSFERASE SQD2"/>
    <property type="match status" value="1"/>
</dbReference>
<evidence type="ECO:0000259" key="1">
    <source>
        <dbReference type="Pfam" id="PF00534"/>
    </source>
</evidence>
<protein>
    <submittedName>
        <fullName evidence="3">Glycosyltransferase</fullName>
    </submittedName>
</protein>
<name>A0A2A4FQR6_9SPHN</name>
<dbReference type="AlphaFoldDB" id="A0A2A4FQR6"/>
<dbReference type="InterPro" id="IPR001296">
    <property type="entry name" value="Glyco_trans_1"/>
</dbReference>
<accession>A0A2A4FQR6</accession>
<organism evidence="3 4">
    <name type="scientific">Rhizorhabdus dicambivorans</name>
    <dbReference type="NCBI Taxonomy" id="1850238"/>
    <lineage>
        <taxon>Bacteria</taxon>
        <taxon>Pseudomonadati</taxon>
        <taxon>Pseudomonadota</taxon>
        <taxon>Alphaproteobacteria</taxon>
        <taxon>Sphingomonadales</taxon>
        <taxon>Sphingomonadaceae</taxon>
        <taxon>Rhizorhabdus</taxon>
    </lineage>
</organism>
<dbReference type="Pfam" id="PF13439">
    <property type="entry name" value="Glyco_transf_4"/>
    <property type="match status" value="1"/>
</dbReference>
<dbReference type="PANTHER" id="PTHR45947">
    <property type="entry name" value="SULFOQUINOVOSYL TRANSFERASE SQD2"/>
    <property type="match status" value="1"/>
</dbReference>
<sequence length="371" mass="40185">MKLTHIVPDTTSEASGLSATVPSICRSLAMRGHDVTMSCHSGARVEGVKLDLHAKLPLLQRLGVAPSHFEALRRQRLTDDIVHSHSLWMLMNIAPGLIVPGAHAKLICSPHGTLSAWALSHSRGRKQLVWPLQRQVLARADLLHATADPEHDDIRANGFDAPVAVIANGIDLPQLPPRPDGHGRLLLFLSRIHPVKGIEALLEAWSRVAPDNPNWELMIAGPGEASYVAALADQASGLPRAKLIGPVYGAEKSALYRRADLFVLPSKSENFAMVVAEALGHECPVVVSKAAPWADVESEGCGWWTDAGPEPLAATLAAAMSLSVAERSVMGVRGRAWIEKDFSWASVAERLERAYDWILGRGDRPDFIKLP</sequence>
<dbReference type="InterPro" id="IPR028098">
    <property type="entry name" value="Glyco_trans_4-like_N"/>
</dbReference>
<dbReference type="RefSeq" id="WP_066969921.1">
    <property type="nucleotide sequence ID" value="NZ_CP023449.1"/>
</dbReference>
<dbReference type="InterPro" id="IPR050194">
    <property type="entry name" value="Glycosyltransferase_grp1"/>
</dbReference>
<proteinExistence type="predicted"/>
<dbReference type="Pfam" id="PF00534">
    <property type="entry name" value="Glycos_transf_1"/>
    <property type="match status" value="1"/>
</dbReference>
<dbReference type="EMBL" id="NWUF01000048">
    <property type="protein sequence ID" value="PCE39741.1"/>
    <property type="molecule type" value="Genomic_DNA"/>
</dbReference>
<dbReference type="Proteomes" id="UP000218934">
    <property type="component" value="Unassembled WGS sequence"/>
</dbReference>
<feature type="domain" description="Glycosyl transferase family 1" evidence="1">
    <location>
        <begin position="183"/>
        <end position="335"/>
    </location>
</feature>
<dbReference type="GO" id="GO:0016758">
    <property type="term" value="F:hexosyltransferase activity"/>
    <property type="evidence" value="ECO:0007669"/>
    <property type="project" value="TreeGrafter"/>
</dbReference>
<feature type="domain" description="Glycosyltransferase subfamily 4-like N-terminal" evidence="2">
    <location>
        <begin position="16"/>
        <end position="172"/>
    </location>
</feature>
<gene>
    <name evidence="3" type="ORF">COO09_23885</name>
</gene>
<dbReference type="SUPFAM" id="SSF53756">
    <property type="entry name" value="UDP-Glycosyltransferase/glycogen phosphorylase"/>
    <property type="match status" value="1"/>
</dbReference>
<comment type="caution">
    <text evidence="3">The sequence shown here is derived from an EMBL/GenBank/DDBJ whole genome shotgun (WGS) entry which is preliminary data.</text>
</comment>
<keyword evidence="4" id="KW-1185">Reference proteome</keyword>
<dbReference type="OrthoDB" id="9790710at2"/>
<evidence type="ECO:0000313" key="3">
    <source>
        <dbReference type="EMBL" id="PCE39741.1"/>
    </source>
</evidence>
<dbReference type="Gene3D" id="3.40.50.2000">
    <property type="entry name" value="Glycogen Phosphorylase B"/>
    <property type="match status" value="2"/>
</dbReference>
<keyword evidence="3" id="KW-0808">Transferase</keyword>
<reference evidence="3 4" key="1">
    <citation type="submission" date="2017-09" db="EMBL/GenBank/DDBJ databases">
        <title>The Catabolism of 3,6-Dichlorosalicylic acid is Initiated by the Cytochrome P450 Monooxygenase DsmABC in Rhizorhabdus dicambivorans Ndbn-20.</title>
        <authorList>
            <person name="Na L."/>
        </authorList>
    </citation>
    <scope>NUCLEOTIDE SEQUENCE [LARGE SCALE GENOMIC DNA]</scope>
    <source>
        <strain evidence="3 4">Ndbn-20m</strain>
    </source>
</reference>
<evidence type="ECO:0000259" key="2">
    <source>
        <dbReference type="Pfam" id="PF13439"/>
    </source>
</evidence>